<reference evidence="3" key="1">
    <citation type="journal article" date="2021" name="Genome Biol. Evol.">
        <title>The assembled and annotated genome of the fairy-ring fungus Marasmius oreades.</title>
        <authorList>
            <person name="Hiltunen M."/>
            <person name="Ament-Velasquez S.L."/>
            <person name="Johannesson H."/>
        </authorList>
    </citation>
    <scope>NUCLEOTIDE SEQUENCE</scope>
    <source>
        <strain evidence="3">03SP1</strain>
    </source>
</reference>
<keyword evidence="4" id="KW-1185">Reference proteome</keyword>
<proteinExistence type="predicted"/>
<dbReference type="OrthoDB" id="3182677at2759"/>
<evidence type="ECO:0000313" key="3">
    <source>
        <dbReference type="EMBL" id="KAG7094149.1"/>
    </source>
</evidence>
<feature type="domain" description="Fungal-type protein kinase" evidence="2">
    <location>
        <begin position="541"/>
        <end position="738"/>
    </location>
</feature>
<dbReference type="EMBL" id="CM032184">
    <property type="protein sequence ID" value="KAG7094149.1"/>
    <property type="molecule type" value="Genomic_DNA"/>
</dbReference>
<dbReference type="PANTHER" id="PTHR38248:SF2">
    <property type="entry name" value="FUNK1 11"/>
    <property type="match status" value="1"/>
</dbReference>
<comment type="caution">
    <text evidence="3">The sequence shown here is derived from an EMBL/GenBank/DDBJ whole genome shotgun (WGS) entry which is preliminary data.</text>
</comment>
<dbReference type="InterPro" id="IPR040976">
    <property type="entry name" value="Pkinase_fungal"/>
</dbReference>
<dbReference type="AlphaFoldDB" id="A0A9P7S277"/>
<accession>A0A9P7S277</accession>
<gene>
    <name evidence="3" type="ORF">E1B28_007761</name>
</gene>
<evidence type="ECO:0000259" key="2">
    <source>
        <dbReference type="Pfam" id="PF17667"/>
    </source>
</evidence>
<evidence type="ECO:0000256" key="1">
    <source>
        <dbReference type="SAM" id="MobiDB-lite"/>
    </source>
</evidence>
<name>A0A9P7S277_9AGAR</name>
<dbReference type="Pfam" id="PF17667">
    <property type="entry name" value="Pkinase_fungal"/>
    <property type="match status" value="1"/>
</dbReference>
<dbReference type="RefSeq" id="XP_043010619.1">
    <property type="nucleotide sequence ID" value="XM_043152533.1"/>
</dbReference>
<organism evidence="3 4">
    <name type="scientific">Marasmius oreades</name>
    <name type="common">fairy-ring Marasmius</name>
    <dbReference type="NCBI Taxonomy" id="181124"/>
    <lineage>
        <taxon>Eukaryota</taxon>
        <taxon>Fungi</taxon>
        <taxon>Dikarya</taxon>
        <taxon>Basidiomycota</taxon>
        <taxon>Agaricomycotina</taxon>
        <taxon>Agaricomycetes</taxon>
        <taxon>Agaricomycetidae</taxon>
        <taxon>Agaricales</taxon>
        <taxon>Marasmiineae</taxon>
        <taxon>Marasmiaceae</taxon>
        <taxon>Marasmius</taxon>
    </lineage>
</organism>
<sequence length="858" mass="96477">MTGGASSTPYKNVSSQATHRTSGGNTSDETLLQSQDMMEYCQNEIAHNTWVFNASDISHMLSPKQLEVKFQPEDVKCFEDAKKCCKFLVDDPFFEHALQTAVNSLPSPIPEWPTTDTEKEYYPPLATFLNKGIEHCNRALNDAQRYGKYEDVPEFAHRLYHKLQFVKYDRCMVDGTDDVKPSKLYFGGGRGLEEEEKSSWGIVEGHNVLQVEIPVVVGPSWSHLLPRAAVYGCCLFSASPTRSWSLVLGFNQNDMNLRFLIFHRGGCTASTDLNLTTEPGRKEAYRLILTMLLWTEDYHAGFCCFSTDKEYTIPNPQRNPTLKAQVQKILHHTPGICTRGTLISIVSKSDVAIEHTSASTLVPAAQMLRSSTRLANTRLVKDRLATSQPGARGKCKSDGEHGTTSRKKLPTGFSHPRTDASKPAETGPTCSIAPGGPPPQSIAHGIKVHGSKTGLSDEVLGQRYSCDTFLLKFCWPDDVQGFVEAEFLAATSGAFGTPSHIVSYTMREPSGLLVSNRIFLPGERESEYESLWWDVWNGHSAERPNYRDAACHLFGALGSTLLDTPSSWSLLESVSHALLGWLVYYQNGFMHRDVSIGNVIRLEPGLAMKTIDIVDPFPERDVSLKEPEQARNAIAGTRSQKESEQVRNAIASTRSHIDEIKRLVEKLGISSGCKGILIDGDMAANWKTYFDKDHDSHSLSGTEEFMSINLLKATLRGSDYLQSPVDDMHSFFWITLWAVMFNSHNESSRSENELWARGLWVELALHKTLMLPELQDLLPTGKLSPITRQLTPFLDQWFSRIEALQKDWNTTRGTDFQDRKEWFTTHFHLFAYRGIRESLELILQYREELEHKSFTTPP</sequence>
<dbReference type="KEGG" id="more:E1B28_007761"/>
<dbReference type="Proteomes" id="UP001049176">
    <property type="component" value="Chromosome 4"/>
</dbReference>
<feature type="region of interest" description="Disordered" evidence="1">
    <location>
        <begin position="1"/>
        <end position="29"/>
    </location>
</feature>
<dbReference type="GeneID" id="66076837"/>
<dbReference type="PANTHER" id="PTHR38248">
    <property type="entry name" value="FUNK1 6"/>
    <property type="match status" value="1"/>
</dbReference>
<feature type="region of interest" description="Disordered" evidence="1">
    <location>
        <begin position="379"/>
        <end position="446"/>
    </location>
</feature>
<protein>
    <recommendedName>
        <fullName evidence="2">Fungal-type protein kinase domain-containing protein</fullName>
    </recommendedName>
</protein>
<evidence type="ECO:0000313" key="4">
    <source>
        <dbReference type="Proteomes" id="UP001049176"/>
    </source>
</evidence>